<dbReference type="OrthoDB" id="288942at2759"/>
<dbReference type="InterPro" id="IPR051335">
    <property type="entry name" value="Alanyl-tRNA_Editing_Enzymes"/>
</dbReference>
<comment type="subcellular location">
    <subcellularLocation>
        <location evidence="2">Cytoplasm</location>
    </subcellularLocation>
</comment>
<comment type="caution">
    <text evidence="7">The sequence shown here is derived from an EMBL/GenBank/DDBJ whole genome shotgun (WGS) entry which is preliminary data.</text>
</comment>
<organism evidence="7 8">
    <name type="scientific">Leptotrombidium deliense</name>
    <dbReference type="NCBI Taxonomy" id="299467"/>
    <lineage>
        <taxon>Eukaryota</taxon>
        <taxon>Metazoa</taxon>
        <taxon>Ecdysozoa</taxon>
        <taxon>Arthropoda</taxon>
        <taxon>Chelicerata</taxon>
        <taxon>Arachnida</taxon>
        <taxon>Acari</taxon>
        <taxon>Acariformes</taxon>
        <taxon>Trombidiformes</taxon>
        <taxon>Prostigmata</taxon>
        <taxon>Anystina</taxon>
        <taxon>Parasitengona</taxon>
        <taxon>Trombiculoidea</taxon>
        <taxon>Trombiculidae</taxon>
        <taxon>Leptotrombidium</taxon>
    </lineage>
</organism>
<gene>
    <name evidence="7" type="ORF">B4U80_10042</name>
</gene>
<evidence type="ECO:0000313" key="7">
    <source>
        <dbReference type="EMBL" id="RWS23331.1"/>
    </source>
</evidence>
<dbReference type="InterPro" id="IPR018165">
    <property type="entry name" value="Ala-tRNA-synth_IIc_core"/>
</dbReference>
<dbReference type="InterPro" id="IPR009000">
    <property type="entry name" value="Transl_B-barrel_sf"/>
</dbReference>
<keyword evidence="4" id="KW-0479">Metal-binding</keyword>
<evidence type="ECO:0000256" key="3">
    <source>
        <dbReference type="ARBA" id="ARBA00008429"/>
    </source>
</evidence>
<evidence type="ECO:0000256" key="2">
    <source>
        <dbReference type="ARBA" id="ARBA00004496"/>
    </source>
</evidence>
<keyword evidence="8" id="KW-1185">Reference proteome</keyword>
<comment type="cofactor">
    <cofactor evidence="1">
        <name>Zn(2+)</name>
        <dbReference type="ChEBI" id="CHEBI:29105"/>
    </cofactor>
</comment>
<dbReference type="STRING" id="299467.A0A443S743"/>
<keyword evidence="7" id="KW-0030">Aminoacyl-tRNA synthetase</keyword>
<accession>A0A443S743</accession>
<dbReference type="Proteomes" id="UP000288716">
    <property type="component" value="Unassembled WGS sequence"/>
</dbReference>
<dbReference type="SUPFAM" id="SSF55186">
    <property type="entry name" value="ThrRS/AlaRS common domain"/>
    <property type="match status" value="1"/>
</dbReference>
<evidence type="ECO:0000256" key="4">
    <source>
        <dbReference type="ARBA" id="ARBA00022723"/>
    </source>
</evidence>
<dbReference type="SUPFAM" id="SSF50447">
    <property type="entry name" value="Translation proteins"/>
    <property type="match status" value="1"/>
</dbReference>
<dbReference type="AlphaFoldDB" id="A0A443S743"/>
<keyword evidence="5" id="KW-0862">Zinc</keyword>
<sequence>MFECHRNSYLTELSATVLSCEKSVHTINGKNVDGFNVVLTDTVLFPEEGGQPDDRGIIDGKPVLKVNKVNNEAVHFVESVEPLPVGKCVQMKVDWKRRWDHMQQHTAQHLISAVARDDFNLLTTSWTLGDTDSYIEIDAPHVENDIVKKLEAVLNEKIKDGIAVKVELYNKNDPEFSKVRSRCEIPDETDQMRVININGVDRSTCNGTHVSNLSHLRTIKLLSEHQDDMLKMKKNKFHLYFVAGERLLLYLGKCVKQKNSETAFLKYCLKFKKAYFA</sequence>
<proteinExistence type="inferred from homology"/>
<dbReference type="PROSITE" id="PS50860">
    <property type="entry name" value="AA_TRNA_LIGASE_II_ALA"/>
    <property type="match status" value="1"/>
</dbReference>
<evidence type="ECO:0000313" key="8">
    <source>
        <dbReference type="Proteomes" id="UP000288716"/>
    </source>
</evidence>
<dbReference type="GO" id="GO:0005737">
    <property type="term" value="C:cytoplasm"/>
    <property type="evidence" value="ECO:0007669"/>
    <property type="project" value="UniProtKB-SubCell"/>
</dbReference>
<dbReference type="EMBL" id="NCKV01006662">
    <property type="protein sequence ID" value="RWS23331.1"/>
    <property type="molecule type" value="Genomic_DNA"/>
</dbReference>
<dbReference type="InterPro" id="IPR018164">
    <property type="entry name" value="Ala-tRNA-synth_IIc_N"/>
</dbReference>
<dbReference type="GO" id="GO:0004813">
    <property type="term" value="F:alanine-tRNA ligase activity"/>
    <property type="evidence" value="ECO:0007669"/>
    <property type="project" value="InterPro"/>
</dbReference>
<comment type="similarity">
    <text evidence="3">Belongs to the class-II aminoacyl-tRNA synthetase family. Alax-L subfamily.</text>
</comment>
<dbReference type="PANTHER" id="PTHR43462:SF1">
    <property type="entry name" value="ALANYL-TRNA EDITING PROTEIN AARSD1"/>
    <property type="match status" value="1"/>
</dbReference>
<dbReference type="GO" id="GO:0046872">
    <property type="term" value="F:metal ion binding"/>
    <property type="evidence" value="ECO:0007669"/>
    <property type="project" value="UniProtKB-KW"/>
</dbReference>
<dbReference type="GO" id="GO:0006419">
    <property type="term" value="P:alanyl-tRNA aminoacylation"/>
    <property type="evidence" value="ECO:0007669"/>
    <property type="project" value="InterPro"/>
</dbReference>
<evidence type="ECO:0000256" key="1">
    <source>
        <dbReference type="ARBA" id="ARBA00001947"/>
    </source>
</evidence>
<dbReference type="Pfam" id="PF01411">
    <property type="entry name" value="tRNA-synt_2c"/>
    <property type="match status" value="1"/>
</dbReference>
<dbReference type="InterPro" id="IPR012947">
    <property type="entry name" value="tRNA_SAD"/>
</dbReference>
<dbReference type="Gene3D" id="2.40.30.130">
    <property type="match status" value="1"/>
</dbReference>
<name>A0A443S743_9ACAR</name>
<dbReference type="GO" id="GO:0005524">
    <property type="term" value="F:ATP binding"/>
    <property type="evidence" value="ECO:0007669"/>
    <property type="project" value="InterPro"/>
</dbReference>
<protein>
    <submittedName>
        <fullName evidence="7">Alanyl-tRNA synthetase-like protein</fullName>
    </submittedName>
</protein>
<keyword evidence="7" id="KW-0436">Ligase</keyword>
<dbReference type="VEuPathDB" id="VectorBase:LDEU008709"/>
<dbReference type="GO" id="GO:0003676">
    <property type="term" value="F:nucleic acid binding"/>
    <property type="evidence" value="ECO:0007669"/>
    <property type="project" value="InterPro"/>
</dbReference>
<dbReference type="PANTHER" id="PTHR43462">
    <property type="entry name" value="ALANYL-TRNA EDITING PROTEIN"/>
    <property type="match status" value="1"/>
</dbReference>
<evidence type="ECO:0000256" key="5">
    <source>
        <dbReference type="ARBA" id="ARBA00022833"/>
    </source>
</evidence>
<dbReference type="InterPro" id="IPR018163">
    <property type="entry name" value="Thr/Ala-tRNA-synth_IIc_edit"/>
</dbReference>
<evidence type="ECO:0000259" key="6">
    <source>
        <dbReference type="PROSITE" id="PS50860"/>
    </source>
</evidence>
<feature type="domain" description="Alanyl-transfer RNA synthetases family profile" evidence="6">
    <location>
        <begin position="1"/>
        <end position="225"/>
    </location>
</feature>
<dbReference type="Gene3D" id="3.30.980.10">
    <property type="entry name" value="Threonyl-trna Synthetase, Chain A, domain 2"/>
    <property type="match status" value="1"/>
</dbReference>
<dbReference type="Pfam" id="PF07973">
    <property type="entry name" value="tRNA_SAD"/>
    <property type="match status" value="1"/>
</dbReference>
<dbReference type="GO" id="GO:0002196">
    <property type="term" value="F:Ser-tRNA(Ala) deacylase activity"/>
    <property type="evidence" value="ECO:0007669"/>
    <property type="project" value="TreeGrafter"/>
</dbReference>
<reference evidence="7 8" key="1">
    <citation type="journal article" date="2018" name="Gigascience">
        <title>Genomes of trombidid mites reveal novel predicted allergens and laterally-transferred genes associated with secondary metabolism.</title>
        <authorList>
            <person name="Dong X."/>
            <person name="Chaisiri K."/>
            <person name="Xia D."/>
            <person name="Armstrong S.D."/>
            <person name="Fang Y."/>
            <person name="Donnelly M.J."/>
            <person name="Kadowaki T."/>
            <person name="McGarry J.W."/>
            <person name="Darby A.C."/>
            <person name="Makepeace B.L."/>
        </authorList>
    </citation>
    <scope>NUCLEOTIDE SEQUENCE [LARGE SCALE GENOMIC DNA]</scope>
    <source>
        <strain evidence="7">UoL-UT</strain>
    </source>
</reference>